<dbReference type="Pfam" id="PF00736">
    <property type="entry name" value="EF1_GNE"/>
    <property type="match status" value="1"/>
</dbReference>
<dbReference type="SUPFAM" id="SSF54984">
    <property type="entry name" value="eEF-1beta-like"/>
    <property type="match status" value="1"/>
</dbReference>
<evidence type="ECO:0000259" key="5">
    <source>
        <dbReference type="SMART" id="SM00888"/>
    </source>
</evidence>
<dbReference type="GO" id="GO:0005085">
    <property type="term" value="F:guanyl-nucleotide exchange factor activity"/>
    <property type="evidence" value="ECO:0007669"/>
    <property type="project" value="TreeGrafter"/>
</dbReference>
<dbReference type="GO" id="GO:0003746">
    <property type="term" value="F:translation elongation factor activity"/>
    <property type="evidence" value="ECO:0007669"/>
    <property type="project" value="UniProtKB-KW"/>
</dbReference>
<keyword evidence="7" id="KW-1185">Reference proteome</keyword>
<comment type="caution">
    <text evidence="6">The sequence shown here is derived from an EMBL/GenBank/DDBJ whole genome shotgun (WGS) entry which is preliminary data.</text>
</comment>
<dbReference type="GO" id="GO:0005829">
    <property type="term" value="C:cytosol"/>
    <property type="evidence" value="ECO:0007669"/>
    <property type="project" value="TreeGrafter"/>
</dbReference>
<dbReference type="PANTHER" id="PTHR11595:SF21">
    <property type="entry name" value="ELONGATION FACTOR 1-BETA"/>
    <property type="match status" value="1"/>
</dbReference>
<dbReference type="Proteomes" id="UP001431209">
    <property type="component" value="Unassembled WGS sequence"/>
</dbReference>
<dbReference type="InterPro" id="IPR014038">
    <property type="entry name" value="EF1B_bsu/dsu_GNE"/>
</dbReference>
<evidence type="ECO:0000256" key="1">
    <source>
        <dbReference type="ARBA" id="ARBA00007411"/>
    </source>
</evidence>
<dbReference type="InterPro" id="IPR049720">
    <property type="entry name" value="EF1B_bsu/dsu"/>
</dbReference>
<dbReference type="Gene3D" id="3.30.70.60">
    <property type="match status" value="1"/>
</dbReference>
<evidence type="ECO:0000256" key="2">
    <source>
        <dbReference type="ARBA" id="ARBA00022768"/>
    </source>
</evidence>
<organism evidence="6 7">
    <name type="scientific">Acrasis kona</name>
    <dbReference type="NCBI Taxonomy" id="1008807"/>
    <lineage>
        <taxon>Eukaryota</taxon>
        <taxon>Discoba</taxon>
        <taxon>Heterolobosea</taxon>
        <taxon>Tetramitia</taxon>
        <taxon>Eutetramitia</taxon>
        <taxon>Acrasidae</taxon>
        <taxon>Acrasis</taxon>
    </lineage>
</organism>
<reference evidence="6 7" key="1">
    <citation type="submission" date="2024-03" db="EMBL/GenBank/DDBJ databases">
        <title>The Acrasis kona genome and developmental transcriptomes reveal deep origins of eukaryotic multicellular pathways.</title>
        <authorList>
            <person name="Sheikh S."/>
            <person name="Fu C.-J."/>
            <person name="Brown M.W."/>
            <person name="Baldauf S.L."/>
        </authorList>
    </citation>
    <scope>NUCLEOTIDE SEQUENCE [LARGE SCALE GENOMIC DNA]</scope>
    <source>
        <strain evidence="6 7">ATCC MYA-3509</strain>
    </source>
</reference>
<dbReference type="FunFam" id="3.30.70.60:FF:000001">
    <property type="entry name" value="Elongation factor 1-beta 1 like"/>
    <property type="match status" value="1"/>
</dbReference>
<comment type="similarity">
    <text evidence="1">Belongs to the EF-1-beta/EF-1-delta family.</text>
</comment>
<proteinExistence type="inferred from homology"/>
<accession>A0AAW2ZD20</accession>
<evidence type="ECO:0000256" key="3">
    <source>
        <dbReference type="ARBA" id="ARBA00022917"/>
    </source>
</evidence>
<dbReference type="AlphaFoldDB" id="A0AAW2ZD20"/>
<feature type="compositionally biased region" description="Acidic residues" evidence="4">
    <location>
        <begin position="1"/>
        <end position="14"/>
    </location>
</feature>
<dbReference type="InterPro" id="IPR014717">
    <property type="entry name" value="Transl_elong_EF1B/ribsomal_bS6"/>
</dbReference>
<dbReference type="EMBL" id="JAOPGA020001316">
    <property type="protein sequence ID" value="KAL0487197.1"/>
    <property type="molecule type" value="Genomic_DNA"/>
</dbReference>
<dbReference type="GO" id="GO:0005853">
    <property type="term" value="C:eukaryotic translation elongation factor 1 complex"/>
    <property type="evidence" value="ECO:0007669"/>
    <property type="project" value="InterPro"/>
</dbReference>
<dbReference type="PANTHER" id="PTHR11595">
    <property type="entry name" value="EF-HAND AND COILED-COIL DOMAIN-CONTAINING FAMILY MEMBER"/>
    <property type="match status" value="1"/>
</dbReference>
<feature type="region of interest" description="Disordered" evidence="4">
    <location>
        <begin position="1"/>
        <end position="30"/>
    </location>
</feature>
<evidence type="ECO:0000256" key="4">
    <source>
        <dbReference type="SAM" id="MobiDB-lite"/>
    </source>
</evidence>
<gene>
    <name evidence="6" type="ORF">AKO1_012177</name>
</gene>
<keyword evidence="2 6" id="KW-0251">Elongation factor</keyword>
<evidence type="ECO:0000313" key="7">
    <source>
        <dbReference type="Proteomes" id="UP001431209"/>
    </source>
</evidence>
<dbReference type="InterPro" id="IPR036219">
    <property type="entry name" value="eEF-1beta-like_sf"/>
</dbReference>
<feature type="compositionally biased region" description="Basic and acidic residues" evidence="4">
    <location>
        <begin position="15"/>
        <end position="25"/>
    </location>
</feature>
<protein>
    <submittedName>
        <fullName evidence="6">Protein synthesis elongation factor 1-beta</fullName>
    </submittedName>
</protein>
<name>A0AAW2ZD20_9EUKA</name>
<keyword evidence="3" id="KW-0648">Protein biosynthesis</keyword>
<dbReference type="CDD" id="cd00292">
    <property type="entry name" value="EF1B"/>
    <property type="match status" value="1"/>
</dbReference>
<sequence length="122" mass="13639">MADEDFDVFGEETEEEKKVLEEKAKSSKPAQKITKSQLILDVKPLDDETNLDELEKKVRGLEFPSLVWGAANREPIAYGLNALRIIATIHDDSQCSVDAIEESIQAFEDDVSSTSIVAWNKL</sequence>
<evidence type="ECO:0000313" key="6">
    <source>
        <dbReference type="EMBL" id="KAL0487197.1"/>
    </source>
</evidence>
<dbReference type="SMART" id="SM00888">
    <property type="entry name" value="EF1_GNE"/>
    <property type="match status" value="1"/>
</dbReference>
<feature type="domain" description="Translation elongation factor EF1B beta/delta subunit guanine nucleotide exchange" evidence="5">
    <location>
        <begin position="35"/>
        <end position="122"/>
    </location>
</feature>